<evidence type="ECO:0000256" key="3">
    <source>
        <dbReference type="SAM" id="Phobius"/>
    </source>
</evidence>
<evidence type="ECO:0000313" key="4">
    <source>
        <dbReference type="EMBL" id="QDG51828.1"/>
    </source>
</evidence>
<keyword evidence="5" id="KW-1185">Reference proteome</keyword>
<feature type="compositionally biased region" description="Basic and acidic residues" evidence="2">
    <location>
        <begin position="62"/>
        <end position="87"/>
    </location>
</feature>
<dbReference type="Proteomes" id="UP000315995">
    <property type="component" value="Chromosome"/>
</dbReference>
<evidence type="ECO:0000313" key="5">
    <source>
        <dbReference type="Proteomes" id="UP000315995"/>
    </source>
</evidence>
<accession>A0A5B8YBH2</accession>
<dbReference type="EMBL" id="CP041186">
    <property type="protein sequence ID" value="QDG51828.1"/>
    <property type="molecule type" value="Genomic_DNA"/>
</dbReference>
<feature type="region of interest" description="Disordered" evidence="2">
    <location>
        <begin position="1"/>
        <end position="133"/>
    </location>
</feature>
<reference evidence="4 5" key="1">
    <citation type="submission" date="2019-06" db="EMBL/GenBank/DDBJ databases">
        <title>Persicimonas caeni gen. nov., sp. nov., a predatory bacterium isolated from solar saltern.</title>
        <authorList>
            <person name="Wang S."/>
        </authorList>
    </citation>
    <scope>NUCLEOTIDE SEQUENCE [LARGE SCALE GENOMIC DNA]</scope>
    <source>
        <strain evidence="4 5">YN101</strain>
    </source>
</reference>
<keyword evidence="3" id="KW-0472">Membrane</keyword>
<evidence type="ECO:0000256" key="1">
    <source>
        <dbReference type="SAM" id="Coils"/>
    </source>
</evidence>
<accession>A0A4Y6PU57</accession>
<name>A0A4Y6PU57_PERCE</name>
<sequence>MADENEKGSPSADEIVDSMAADMGVEDEKVPEDSGDSAMDGLGGIFDVPSSSKRKKKKKKKSASDDKPSKKERLKKKLAEEKAKAAEGDEADDADDAVEAKSEKKASKKKKSSATDELGGVFNPGGSGGGSDIDDIDVGGDYLGEEDLGGYKKGSSTTTIILSLVIVVLVGALGFVVVSFTDIGGDVAALFRGELKERRMAEAQKKKEEWEAAQRAKLEKYGTLNVTGTPIYAQIKLDGQTQYGQTSSGEWRDLHLTTSGAMFQNLKVKKKHTIEVNAPGFKSDKVELTEGMWTGGSSPYSYQKMVSVNLIPESGQHQLEFEQRLDTSDVENEYYGEITINSMPAGAKVMFNNKPLLDKEGNELVTPVTFDKFWVKDEESGKLEESQVNVDTPPDRGHKIQLALPEEKGEYPKYVTALQRRMWTCEWKDGQPPATPPSGKTFRDLCNYKYTLEMDFNALKSYIERREAEKKRIEEENAKLRAEAAEKAKEAEGGGE</sequence>
<proteinExistence type="predicted"/>
<gene>
    <name evidence="4" type="ORF">FIV42_14075</name>
</gene>
<keyword evidence="3" id="KW-0812">Transmembrane</keyword>
<feature type="compositionally biased region" description="Acidic residues" evidence="2">
    <location>
        <begin position="88"/>
        <end position="97"/>
    </location>
</feature>
<feature type="transmembrane region" description="Helical" evidence="3">
    <location>
        <begin position="160"/>
        <end position="180"/>
    </location>
</feature>
<feature type="coiled-coil region" evidence="1">
    <location>
        <begin position="193"/>
        <end position="220"/>
    </location>
</feature>
<keyword evidence="1" id="KW-0175">Coiled coil</keyword>
<organism evidence="4 5">
    <name type="scientific">Persicimonas caeni</name>
    <dbReference type="NCBI Taxonomy" id="2292766"/>
    <lineage>
        <taxon>Bacteria</taxon>
        <taxon>Deltaproteobacteria</taxon>
        <taxon>Bradymonadales</taxon>
        <taxon>Bradymonadaceae</taxon>
        <taxon>Persicimonas</taxon>
    </lineage>
</organism>
<evidence type="ECO:0000256" key="2">
    <source>
        <dbReference type="SAM" id="MobiDB-lite"/>
    </source>
</evidence>
<feature type="coiled-coil region" evidence="1">
    <location>
        <begin position="456"/>
        <end position="490"/>
    </location>
</feature>
<keyword evidence="3" id="KW-1133">Transmembrane helix</keyword>
<dbReference type="RefSeq" id="WP_141198308.1">
    <property type="nucleotide sequence ID" value="NZ_CP041186.1"/>
</dbReference>
<feature type="compositionally biased region" description="Basic residues" evidence="2">
    <location>
        <begin position="52"/>
        <end position="61"/>
    </location>
</feature>
<protein>
    <submittedName>
        <fullName evidence="4">Uncharacterized protein</fullName>
    </submittedName>
</protein>
<dbReference type="OrthoDB" id="5499781at2"/>
<feature type="compositionally biased region" description="Gly residues" evidence="2">
    <location>
        <begin position="122"/>
        <end position="131"/>
    </location>
</feature>
<dbReference type="AlphaFoldDB" id="A0A4Y6PU57"/>